<feature type="transmembrane region" description="Helical" evidence="1">
    <location>
        <begin position="66"/>
        <end position="82"/>
    </location>
</feature>
<protein>
    <recommendedName>
        <fullName evidence="4">DUF3953 domain-containing protein</fullName>
    </recommendedName>
</protein>
<reference evidence="3" key="1">
    <citation type="journal article" date="2019" name="Int. J. Syst. Evol. Microbiol.">
        <title>The Global Catalogue of Microorganisms (GCM) 10K type strain sequencing project: providing services to taxonomists for standard genome sequencing and annotation.</title>
        <authorList>
            <consortium name="The Broad Institute Genomics Platform"/>
            <consortium name="The Broad Institute Genome Sequencing Center for Infectious Disease"/>
            <person name="Wu L."/>
            <person name="Ma J."/>
        </authorList>
    </citation>
    <scope>NUCLEOTIDE SEQUENCE [LARGE SCALE GENOMIC DNA]</scope>
    <source>
        <strain evidence="3">TISTR 1858</strain>
    </source>
</reference>
<keyword evidence="3" id="KW-1185">Reference proteome</keyword>
<feature type="transmembrane region" description="Helical" evidence="1">
    <location>
        <begin position="12"/>
        <end position="32"/>
    </location>
</feature>
<gene>
    <name evidence="2" type="ORF">ACFSUN_11000</name>
</gene>
<keyword evidence="1" id="KW-0472">Membrane</keyword>
<name>A0ABW5Q0X8_9BACI</name>
<accession>A0ABW5Q0X8</accession>
<evidence type="ECO:0000313" key="2">
    <source>
        <dbReference type="EMBL" id="MFD2629304.1"/>
    </source>
</evidence>
<dbReference type="RefSeq" id="WP_379562087.1">
    <property type="nucleotide sequence ID" value="NZ_JBHUMX010000035.1"/>
</dbReference>
<evidence type="ECO:0008006" key="4">
    <source>
        <dbReference type="Google" id="ProtNLM"/>
    </source>
</evidence>
<evidence type="ECO:0000256" key="1">
    <source>
        <dbReference type="SAM" id="Phobius"/>
    </source>
</evidence>
<dbReference type="Proteomes" id="UP001597451">
    <property type="component" value="Unassembled WGS sequence"/>
</dbReference>
<keyword evidence="1" id="KW-0812">Transmembrane</keyword>
<organism evidence="2 3">
    <name type="scientific">Oceanobacillus kapialis</name>
    <dbReference type="NCBI Taxonomy" id="481353"/>
    <lineage>
        <taxon>Bacteria</taxon>
        <taxon>Bacillati</taxon>
        <taxon>Bacillota</taxon>
        <taxon>Bacilli</taxon>
        <taxon>Bacillales</taxon>
        <taxon>Bacillaceae</taxon>
        <taxon>Oceanobacillus</taxon>
    </lineage>
</organism>
<comment type="caution">
    <text evidence="2">The sequence shown here is derived from an EMBL/GenBank/DDBJ whole genome shotgun (WGS) entry which is preliminary data.</text>
</comment>
<dbReference type="EMBL" id="JBHUMX010000035">
    <property type="protein sequence ID" value="MFD2629304.1"/>
    <property type="molecule type" value="Genomic_DNA"/>
</dbReference>
<proteinExistence type="predicted"/>
<evidence type="ECO:0000313" key="3">
    <source>
        <dbReference type="Proteomes" id="UP001597451"/>
    </source>
</evidence>
<sequence>MRHPFEKIIRIELLTILLALIIGLISIIQGYLLLATCSIYLIAISFTCTALLDWKTNQTAQGAKHAARALLLFLLATYLLIGL</sequence>
<keyword evidence="1" id="KW-1133">Transmembrane helix</keyword>